<feature type="transmembrane region" description="Helical" evidence="11">
    <location>
        <begin position="209"/>
        <end position="230"/>
    </location>
</feature>
<keyword evidence="8" id="KW-0408">Iron</keyword>
<keyword evidence="2" id="KW-0349">Heme</keyword>
<feature type="transmembrane region" description="Helical" evidence="11">
    <location>
        <begin position="236"/>
        <end position="257"/>
    </location>
</feature>
<dbReference type="InterPro" id="IPR017927">
    <property type="entry name" value="FAD-bd_FR_type"/>
</dbReference>
<evidence type="ECO:0000256" key="9">
    <source>
        <dbReference type="ARBA" id="ARBA00023065"/>
    </source>
</evidence>
<dbReference type="PANTHER" id="PTHR11972">
    <property type="entry name" value="NADPH OXIDASE"/>
    <property type="match status" value="1"/>
</dbReference>
<dbReference type="InterPro" id="IPR039261">
    <property type="entry name" value="FNR_nucleotide-bd"/>
</dbReference>
<keyword evidence="9" id="KW-0813">Transport</keyword>
<keyword evidence="4" id="KW-0479">Metal-binding</keyword>
<dbReference type="GO" id="GO:0046872">
    <property type="term" value="F:metal ion binding"/>
    <property type="evidence" value="ECO:0007669"/>
    <property type="project" value="UniProtKB-KW"/>
</dbReference>
<feature type="transmembrane region" description="Helical" evidence="11">
    <location>
        <begin position="44"/>
        <end position="64"/>
    </location>
</feature>
<dbReference type="VEuPathDB" id="FungiDB:FOIG_07778"/>
<dbReference type="GO" id="GO:0006952">
    <property type="term" value="P:defense response"/>
    <property type="evidence" value="ECO:0007669"/>
    <property type="project" value="TreeGrafter"/>
</dbReference>
<organism evidence="13 14">
    <name type="scientific">Fusarium oxysporum</name>
    <name type="common">Fusarium vascular wilt</name>
    <dbReference type="NCBI Taxonomy" id="5507"/>
    <lineage>
        <taxon>Eukaryota</taxon>
        <taxon>Fungi</taxon>
        <taxon>Dikarya</taxon>
        <taxon>Ascomycota</taxon>
        <taxon>Pezizomycotina</taxon>
        <taxon>Sordariomycetes</taxon>
        <taxon>Hypocreomycetidae</taxon>
        <taxon>Hypocreales</taxon>
        <taxon>Nectriaceae</taxon>
        <taxon>Fusarium</taxon>
        <taxon>Fusarium oxysporum species complex</taxon>
    </lineage>
</organism>
<keyword evidence="3 11" id="KW-0812">Transmembrane</keyword>
<name>A0A420Q481_FUSOX</name>
<dbReference type="FunFam" id="2.40.30.10:FF:000103">
    <property type="entry name" value="NADPH oxidase 2"/>
    <property type="match status" value="1"/>
</dbReference>
<dbReference type="AlphaFoldDB" id="A0A420Q481"/>
<reference evidence="13 14" key="1">
    <citation type="journal article" date="2018" name="Sci. Rep.">
        <title>Characterisation of pathogen-specific regions and novel effector candidates in Fusarium oxysporum f. sp. cepae.</title>
        <authorList>
            <person name="Armitage A.D."/>
            <person name="Taylor A."/>
            <person name="Sobczyk M.K."/>
            <person name="Baxter L."/>
            <person name="Greenfield B.P."/>
            <person name="Bates H.J."/>
            <person name="Wilson F."/>
            <person name="Jackson A.C."/>
            <person name="Ott S."/>
            <person name="Harrison R.J."/>
            <person name="Clarkson J.P."/>
        </authorList>
    </citation>
    <scope>NUCLEOTIDE SEQUENCE [LARGE SCALE GENOMIC DNA]</scope>
    <source>
        <strain evidence="13 14">Fo_A28</strain>
    </source>
</reference>
<evidence type="ECO:0000256" key="10">
    <source>
        <dbReference type="ARBA" id="ARBA00023136"/>
    </source>
</evidence>
<evidence type="ECO:0000256" key="7">
    <source>
        <dbReference type="ARBA" id="ARBA00023002"/>
    </source>
</evidence>
<dbReference type="PANTHER" id="PTHR11972:SF153">
    <property type="entry name" value="SUPEROXIDE-GENERATING NADPH OXIDASE HEAVY CHAIN SUBUNIT A"/>
    <property type="match status" value="1"/>
</dbReference>
<evidence type="ECO:0000256" key="1">
    <source>
        <dbReference type="ARBA" id="ARBA00004141"/>
    </source>
</evidence>
<dbReference type="PRINTS" id="PR00466">
    <property type="entry name" value="GP91PHOX"/>
</dbReference>
<protein>
    <submittedName>
        <fullName evidence="13">Superoxide-generating NADPH oxidase heavy chain subunit A</fullName>
    </submittedName>
</protein>
<dbReference type="SUPFAM" id="SSF52343">
    <property type="entry name" value="Ferredoxin reductase-like, C-terminal NADP-linked domain"/>
    <property type="match status" value="1"/>
</dbReference>
<keyword evidence="5" id="KW-0249">Electron transport</keyword>
<dbReference type="FunFam" id="3.40.50.80:FF:000004">
    <property type="entry name" value="NADPH oxidase isoform 2"/>
    <property type="match status" value="1"/>
</dbReference>
<evidence type="ECO:0000259" key="12">
    <source>
        <dbReference type="PROSITE" id="PS51384"/>
    </source>
</evidence>
<feature type="transmembrane region" description="Helical" evidence="11">
    <location>
        <begin position="160"/>
        <end position="188"/>
    </location>
</feature>
<dbReference type="SFLD" id="SFLDG01169">
    <property type="entry name" value="NADPH_oxidase_subgroup_(NOX)"/>
    <property type="match status" value="1"/>
</dbReference>
<dbReference type="EMBL" id="MRCY01000093">
    <property type="protein sequence ID" value="RKK99615.1"/>
    <property type="molecule type" value="Genomic_DNA"/>
</dbReference>
<comment type="subcellular location">
    <subcellularLocation>
        <location evidence="1">Membrane</location>
        <topology evidence="1">Multi-pass membrane protein</topology>
    </subcellularLocation>
</comment>
<evidence type="ECO:0000313" key="14">
    <source>
        <dbReference type="Proteomes" id="UP000285860"/>
    </source>
</evidence>
<dbReference type="InterPro" id="IPR000778">
    <property type="entry name" value="Cyt_b245_heavy_chain"/>
</dbReference>
<dbReference type="SFLD" id="SFLDS00052">
    <property type="entry name" value="Ferric_Reductase_Domain"/>
    <property type="match status" value="1"/>
</dbReference>
<dbReference type="VEuPathDB" id="FungiDB:FOC1_g10009636"/>
<dbReference type="Proteomes" id="UP000285860">
    <property type="component" value="Unassembled WGS sequence"/>
</dbReference>
<dbReference type="Pfam" id="PF08022">
    <property type="entry name" value="FAD_binding_8"/>
    <property type="match status" value="1"/>
</dbReference>
<evidence type="ECO:0000256" key="2">
    <source>
        <dbReference type="ARBA" id="ARBA00022617"/>
    </source>
</evidence>
<feature type="transmembrane region" description="Helical" evidence="11">
    <location>
        <begin position="76"/>
        <end position="102"/>
    </location>
</feature>
<feature type="transmembrane region" description="Helical" evidence="11">
    <location>
        <begin position="123"/>
        <end position="140"/>
    </location>
</feature>
<keyword evidence="7" id="KW-0560">Oxidoreductase</keyword>
<dbReference type="InterPro" id="IPR013130">
    <property type="entry name" value="Fe3_Rdtase_TM_dom"/>
</dbReference>
<evidence type="ECO:0000256" key="3">
    <source>
        <dbReference type="ARBA" id="ARBA00022692"/>
    </source>
</evidence>
<dbReference type="Pfam" id="PF01794">
    <property type="entry name" value="Ferric_reduct"/>
    <property type="match status" value="1"/>
</dbReference>
<keyword evidence="10 11" id="KW-0472">Membrane</keyword>
<dbReference type="CDD" id="cd06186">
    <property type="entry name" value="NOX_Duox_like_FAD_NADP"/>
    <property type="match status" value="1"/>
</dbReference>
<dbReference type="GO" id="GO:0016175">
    <property type="term" value="F:superoxide-generating NAD(P)H oxidase activity"/>
    <property type="evidence" value="ECO:0007669"/>
    <property type="project" value="TreeGrafter"/>
</dbReference>
<dbReference type="InterPro" id="IPR013112">
    <property type="entry name" value="FAD-bd_8"/>
</dbReference>
<dbReference type="GO" id="GO:0006811">
    <property type="term" value="P:monoatomic ion transport"/>
    <property type="evidence" value="ECO:0007669"/>
    <property type="project" value="UniProtKB-KW"/>
</dbReference>
<dbReference type="Gene3D" id="2.40.30.10">
    <property type="entry name" value="Translation factors"/>
    <property type="match status" value="1"/>
</dbReference>
<evidence type="ECO:0000256" key="8">
    <source>
        <dbReference type="ARBA" id="ARBA00023004"/>
    </source>
</evidence>
<accession>A0A420Q481</accession>
<gene>
    <name evidence="13" type="ORF">BFJ68_g13120</name>
</gene>
<evidence type="ECO:0000256" key="4">
    <source>
        <dbReference type="ARBA" id="ARBA00022723"/>
    </source>
</evidence>
<dbReference type="SFLD" id="SFLDG01168">
    <property type="entry name" value="Ferric_reductase_subgroup_(FRE"/>
    <property type="match status" value="1"/>
</dbReference>
<dbReference type="VEuPathDB" id="FungiDB:FOZG_14993"/>
<dbReference type="VEuPathDB" id="FungiDB:FOXG_01070"/>
<dbReference type="Pfam" id="PF08030">
    <property type="entry name" value="NAD_binding_6"/>
    <property type="match status" value="1"/>
</dbReference>
<feature type="domain" description="FAD-binding FR-type" evidence="12">
    <location>
        <begin position="265"/>
        <end position="395"/>
    </location>
</feature>
<evidence type="ECO:0000256" key="5">
    <source>
        <dbReference type="ARBA" id="ARBA00022982"/>
    </source>
</evidence>
<feature type="transmembrane region" description="Helical" evidence="11">
    <location>
        <begin position="401"/>
        <end position="423"/>
    </location>
</feature>
<feature type="transmembrane region" description="Helical" evidence="11">
    <location>
        <begin position="296"/>
        <end position="313"/>
    </location>
</feature>
<keyword evidence="6 11" id="KW-1133">Transmembrane helix</keyword>
<dbReference type="GO" id="GO:0043020">
    <property type="term" value="C:NADPH oxidase complex"/>
    <property type="evidence" value="ECO:0007669"/>
    <property type="project" value="TreeGrafter"/>
</dbReference>
<comment type="caution">
    <text evidence="13">The sequence shown here is derived from an EMBL/GenBank/DDBJ whole genome shotgun (WGS) entry which is preliminary data.</text>
</comment>
<evidence type="ECO:0000256" key="11">
    <source>
        <dbReference type="SAM" id="Phobius"/>
    </source>
</evidence>
<dbReference type="InterPro" id="IPR050369">
    <property type="entry name" value="RBOH/FRE"/>
</dbReference>
<evidence type="ECO:0000256" key="6">
    <source>
        <dbReference type="ARBA" id="ARBA00022989"/>
    </source>
</evidence>
<dbReference type="PROSITE" id="PS51384">
    <property type="entry name" value="FAD_FR"/>
    <property type="match status" value="1"/>
</dbReference>
<evidence type="ECO:0000313" key="13">
    <source>
        <dbReference type="EMBL" id="RKK99615.1"/>
    </source>
</evidence>
<dbReference type="VEuPathDB" id="FungiDB:HZS61_017655"/>
<sequence>MSYQMQDWGEKPSERSRWTPLTRMLLSGEMTQEKQQELSSRENFVFVFMLLHALIFSFACVHYSQKESLKTSNELFGFTFVIARSAALVLHVDVAVILFPVSRTLISLLRQTPLNGILQFDKNITFHIVTAWSIVFWSWVHTIAHWNNFAQVAIKYKLGIYGWLVANFVSGPGWTGYVMLIALMGMVLTSTEKPRRANFERFWYTHHMFIVFFFFWSIHGAFCMIQPDVAPFCTSVGASAVGVFWQYWMYSGFIYLAERIAREVRGRHRTYITKVIQHPSNVCEIQMKKEHTKTRAGQYIFLCCPAVSLWQYHPFTLTSAPEEDYISVHIRCVGDFTKELSKALGCDWSKKREPGGNDSSKVVGLTGRDSEIDPAIRRVLPRVYVDGPFGSASEDVFKYEVSVLVGAGIGVTPFASILKSIWYRMNYPQKKTRLAKVYFFWICRDFDSFEWFRSLLLAVEAQDLDHRIEIHTYLTAKIKADDATNIMINDANADKDTITGLRSPTNFGRPNWDMIFRGIRKLHSPAEAGVFFCGPKGLGSSLHTYCNKYTEPGFSFVWGKENF</sequence>
<dbReference type="Gene3D" id="3.40.50.80">
    <property type="entry name" value="Nucleotide-binding domain of ferredoxin-NADP reductase (FNR) module"/>
    <property type="match status" value="1"/>
</dbReference>
<keyword evidence="9" id="KW-0406">Ion transport</keyword>
<dbReference type="InterPro" id="IPR017938">
    <property type="entry name" value="Riboflavin_synthase-like_b-brl"/>
</dbReference>
<dbReference type="InterPro" id="IPR013121">
    <property type="entry name" value="Fe_red_NAD-bd_6"/>
</dbReference>
<dbReference type="SUPFAM" id="SSF63380">
    <property type="entry name" value="Riboflavin synthase domain-like"/>
    <property type="match status" value="1"/>
</dbReference>
<proteinExistence type="predicted"/>
<dbReference type="VEuPathDB" id="FungiDB:FOC4_g10004562"/>
<dbReference type="VEuPathDB" id="FungiDB:FOMG_08507"/>
<dbReference type="GO" id="GO:0042554">
    <property type="term" value="P:superoxide anion generation"/>
    <property type="evidence" value="ECO:0007669"/>
    <property type="project" value="TreeGrafter"/>
</dbReference>